<proteinExistence type="predicted"/>
<dbReference type="EMBL" id="HAEB01003410">
    <property type="protein sequence ID" value="SBQ49937.1"/>
    <property type="molecule type" value="Transcribed_RNA"/>
</dbReference>
<name>A0A1A8ESV3_9TELE</name>
<gene>
    <name evidence="1" type="primary">RPS6KA6</name>
</gene>
<dbReference type="AlphaFoldDB" id="A0A1A8ESV3"/>
<protein>
    <submittedName>
        <fullName evidence="1">Ribosomal protein S6 kinase, 90kDa, polypeptide 6</fullName>
    </submittedName>
</protein>
<sequence length="49" mass="5619">ESLEFVPSAIKSQRRRLCLISYMMLFLSTAGIKAMKNTPLHFWNDTGSK</sequence>
<feature type="non-terminal residue" evidence="1">
    <location>
        <position position="1"/>
    </location>
</feature>
<keyword evidence="1" id="KW-0418">Kinase</keyword>
<accession>A0A1A8ESV3</accession>
<organism evidence="1">
    <name type="scientific">Nothobranchius korthausae</name>
    <dbReference type="NCBI Taxonomy" id="1143690"/>
    <lineage>
        <taxon>Eukaryota</taxon>
        <taxon>Metazoa</taxon>
        <taxon>Chordata</taxon>
        <taxon>Craniata</taxon>
        <taxon>Vertebrata</taxon>
        <taxon>Euteleostomi</taxon>
        <taxon>Actinopterygii</taxon>
        <taxon>Neopterygii</taxon>
        <taxon>Teleostei</taxon>
        <taxon>Neoteleostei</taxon>
        <taxon>Acanthomorphata</taxon>
        <taxon>Ovalentaria</taxon>
        <taxon>Atherinomorphae</taxon>
        <taxon>Cyprinodontiformes</taxon>
        <taxon>Nothobranchiidae</taxon>
        <taxon>Nothobranchius</taxon>
    </lineage>
</organism>
<reference evidence="1" key="2">
    <citation type="submission" date="2016-06" db="EMBL/GenBank/DDBJ databases">
        <title>The genome of a short-lived fish provides insights into sex chromosome evolution and the genetic control of aging.</title>
        <authorList>
            <person name="Reichwald K."/>
            <person name="Felder M."/>
            <person name="Petzold A."/>
            <person name="Koch P."/>
            <person name="Groth M."/>
            <person name="Platzer M."/>
        </authorList>
    </citation>
    <scope>NUCLEOTIDE SEQUENCE</scope>
    <source>
        <tissue evidence="1">Brain</tissue>
    </source>
</reference>
<keyword evidence="1" id="KW-0808">Transferase</keyword>
<reference evidence="1" key="1">
    <citation type="submission" date="2016-05" db="EMBL/GenBank/DDBJ databases">
        <authorList>
            <person name="Lavstsen T."/>
            <person name="Jespersen J.S."/>
        </authorList>
    </citation>
    <scope>NUCLEOTIDE SEQUENCE</scope>
    <source>
        <tissue evidence="1">Brain</tissue>
    </source>
</reference>
<feature type="non-terminal residue" evidence="1">
    <location>
        <position position="49"/>
    </location>
</feature>
<dbReference type="GO" id="GO:0016301">
    <property type="term" value="F:kinase activity"/>
    <property type="evidence" value="ECO:0007669"/>
    <property type="project" value="UniProtKB-KW"/>
</dbReference>
<evidence type="ECO:0000313" key="1">
    <source>
        <dbReference type="EMBL" id="SBQ49937.1"/>
    </source>
</evidence>